<organism evidence="6 7">
    <name type="scientific">Caulobacter mirabilis</name>
    <dbReference type="NCBI Taxonomy" id="69666"/>
    <lineage>
        <taxon>Bacteria</taxon>
        <taxon>Pseudomonadati</taxon>
        <taxon>Pseudomonadota</taxon>
        <taxon>Alphaproteobacteria</taxon>
        <taxon>Caulobacterales</taxon>
        <taxon>Caulobacteraceae</taxon>
        <taxon>Caulobacter</taxon>
    </lineage>
</organism>
<keyword evidence="2 6" id="KW-0808">Transferase</keyword>
<evidence type="ECO:0000256" key="1">
    <source>
        <dbReference type="ARBA" id="ARBA00010982"/>
    </source>
</evidence>
<evidence type="ECO:0000256" key="4">
    <source>
        <dbReference type="SAM" id="MobiDB-lite"/>
    </source>
</evidence>
<dbReference type="KEGG" id="cmb:CSW64_12325"/>
<reference evidence="6 7" key="1">
    <citation type="submission" date="2017-10" db="EMBL/GenBank/DDBJ databases">
        <title>Genome sequence of Caulobacter mirabilis FWC38.</title>
        <authorList>
            <person name="Fiebig A."/>
            <person name="Crosson S."/>
        </authorList>
    </citation>
    <scope>NUCLEOTIDE SEQUENCE [LARGE SCALE GENOMIC DNA]</scope>
    <source>
        <strain evidence="6 7">FWC 38</strain>
    </source>
</reference>
<evidence type="ECO:0000313" key="7">
    <source>
        <dbReference type="Proteomes" id="UP000228945"/>
    </source>
</evidence>
<dbReference type="Gene3D" id="2.40.50.840">
    <property type="match status" value="1"/>
</dbReference>
<dbReference type="AlphaFoldDB" id="A0A2D2AYT8"/>
<comment type="similarity">
    <text evidence="1">Belongs to the thiolase-like superfamily. Thiolase family.</text>
</comment>
<feature type="domain" description="Thiolase-like protein type 1 additional C-terminal" evidence="5">
    <location>
        <begin position="425"/>
        <end position="501"/>
    </location>
</feature>
<evidence type="ECO:0000259" key="5">
    <source>
        <dbReference type="Pfam" id="PF18313"/>
    </source>
</evidence>
<dbReference type="Proteomes" id="UP000228945">
    <property type="component" value="Chromosome"/>
</dbReference>
<keyword evidence="3" id="KW-0012">Acyltransferase</keyword>
<dbReference type="OrthoDB" id="4470569at2"/>
<dbReference type="PANTHER" id="PTHR18919">
    <property type="entry name" value="ACETYL-COA C-ACYLTRANSFERASE"/>
    <property type="match status" value="1"/>
</dbReference>
<evidence type="ECO:0000256" key="3">
    <source>
        <dbReference type="ARBA" id="ARBA00023315"/>
    </source>
</evidence>
<accession>A0A2D2AYT8</accession>
<dbReference type="InterPro" id="IPR040771">
    <property type="entry name" value="TLP1_add_C"/>
</dbReference>
<dbReference type="EMBL" id="CP024201">
    <property type="protein sequence ID" value="ATQ43145.1"/>
    <property type="molecule type" value="Genomic_DNA"/>
</dbReference>
<sequence>MRDDTPVLIGGGQFTYRGEAAQSPSPLELLKIAAERAAADAGLAPSVLADLDGVALVGFTIDAPGGFQQLPFPRLKNPPASFSRAVGAEPTWEVYTHMGGNSPQQLINTACERIARGESEFVFAGGAEFLGSLMKRLKTQAGFAGWEDPFAIEAEPRRMGDPRPGTTPYENAHSMNRPINIYPMFENALRARDGRSIGDHQKRLGKLFAPFSRVAAANPDAWFPVERSESELVEVGAQNRWVSFPYPKYLNAIMEVDQSAGVLLTSVRKARELGVPEDKWVFLHGCADASDLWHPIDRQNFHSSPAMELTGKRAFEMARITVDDVDFIDLYSCFPVAVEVGAEALGLKLDDPRGLTVTGGLPYFGGPGNNYAMHSVVMMLPKLRAKPGSYGLCTANGWYLTKQSTGIYSTRPIEGPWEREDPAVIQREIDALPHPAVVEAPHGPGVVETYTVVHTRDGYHMGIVVGRDEQDRRFVAVLPEDEATLRSFEEREGVGRSGTVSRHPDGKRNLFTPS</sequence>
<evidence type="ECO:0000313" key="6">
    <source>
        <dbReference type="EMBL" id="ATQ43145.1"/>
    </source>
</evidence>
<evidence type="ECO:0000256" key="2">
    <source>
        <dbReference type="ARBA" id="ARBA00022679"/>
    </source>
</evidence>
<dbReference type="Gene3D" id="3.40.47.10">
    <property type="match status" value="1"/>
</dbReference>
<gene>
    <name evidence="6" type="ORF">CSW64_12325</name>
</gene>
<protein>
    <submittedName>
        <fullName evidence="6">Acetyl-CoA acetyltransferase</fullName>
    </submittedName>
</protein>
<dbReference type="PANTHER" id="PTHR18919:SF139">
    <property type="entry name" value="THIOLASE-LIKE PROTEIN TYPE 1 ADDITIONAL C-TERMINAL DOMAIN-CONTAINING PROTEIN"/>
    <property type="match status" value="1"/>
</dbReference>
<dbReference type="GO" id="GO:0016746">
    <property type="term" value="F:acyltransferase activity"/>
    <property type="evidence" value="ECO:0007669"/>
    <property type="project" value="UniProtKB-KW"/>
</dbReference>
<feature type="region of interest" description="Disordered" evidence="4">
    <location>
        <begin position="488"/>
        <end position="514"/>
    </location>
</feature>
<dbReference type="NCBIfam" id="NF006104">
    <property type="entry name" value="PRK08257.1-3"/>
    <property type="match status" value="1"/>
</dbReference>
<dbReference type="Pfam" id="PF18313">
    <property type="entry name" value="TLP1_add_C"/>
    <property type="match status" value="1"/>
</dbReference>
<dbReference type="RefSeq" id="WP_099622396.1">
    <property type="nucleotide sequence ID" value="NZ_CP024201.1"/>
</dbReference>
<name>A0A2D2AYT8_9CAUL</name>
<keyword evidence="7" id="KW-1185">Reference proteome</keyword>
<dbReference type="InterPro" id="IPR016039">
    <property type="entry name" value="Thiolase-like"/>
</dbReference>
<proteinExistence type="inferred from homology"/>
<dbReference type="SUPFAM" id="SSF53901">
    <property type="entry name" value="Thiolase-like"/>
    <property type="match status" value="2"/>
</dbReference>